<protein>
    <submittedName>
        <fullName evidence="1">Uncharacterized protein</fullName>
    </submittedName>
</protein>
<reference evidence="1" key="1">
    <citation type="submission" date="2017-02" db="EMBL/GenBank/DDBJ databases">
        <title>Delving into the versatile metabolic prowess of the omnipresent phylum Bacteroidetes.</title>
        <authorList>
            <person name="Nobu M.K."/>
            <person name="Mei R."/>
            <person name="Narihiro T."/>
            <person name="Kuroda K."/>
            <person name="Liu W.-T."/>
        </authorList>
    </citation>
    <scope>NUCLEOTIDE SEQUENCE</scope>
    <source>
        <strain evidence="1">ADurb.Bin131</strain>
    </source>
</reference>
<accession>A0A1V6C741</accession>
<name>A0A1V6C741_UNCT6</name>
<sequence length="54" mass="5805">MLKLPETLPSAVDEAPMTLIWPACGFTCSNQPFVKLPATAPVAFKTELSKVTVN</sequence>
<dbReference type="Proteomes" id="UP000485562">
    <property type="component" value="Unassembled WGS sequence"/>
</dbReference>
<dbReference type="EMBL" id="MWDQ01000115">
    <property type="protein sequence ID" value="OQB72743.1"/>
    <property type="molecule type" value="Genomic_DNA"/>
</dbReference>
<comment type="caution">
    <text evidence="1">The sequence shown here is derived from an EMBL/GenBank/DDBJ whole genome shotgun (WGS) entry which is preliminary data.</text>
</comment>
<gene>
    <name evidence="1" type="ORF">BWX89_01226</name>
</gene>
<evidence type="ECO:0000313" key="1">
    <source>
        <dbReference type="EMBL" id="OQB72743.1"/>
    </source>
</evidence>
<proteinExistence type="predicted"/>
<organism evidence="1">
    <name type="scientific">candidate division TA06 bacterium ADurb.Bin131</name>
    <dbReference type="NCBI Taxonomy" id="1852827"/>
    <lineage>
        <taxon>Bacteria</taxon>
        <taxon>Bacteria division TA06</taxon>
    </lineage>
</organism>
<dbReference type="AlphaFoldDB" id="A0A1V6C741"/>